<evidence type="ECO:0000256" key="4">
    <source>
        <dbReference type="SAM" id="MobiDB-lite"/>
    </source>
</evidence>
<keyword evidence="1" id="KW-0304">Gas vesicle</keyword>
<keyword evidence="6" id="KW-1185">Reference proteome</keyword>
<evidence type="ECO:0000256" key="1">
    <source>
        <dbReference type="ARBA" id="ARBA00022987"/>
    </source>
</evidence>
<dbReference type="PANTHER" id="PTHR36852">
    <property type="entry name" value="PROTEIN GVPL 2"/>
    <property type="match status" value="1"/>
</dbReference>
<feature type="region of interest" description="Disordered" evidence="4">
    <location>
        <begin position="138"/>
        <end position="207"/>
    </location>
</feature>
<dbReference type="Proteomes" id="UP001522868">
    <property type="component" value="Unassembled WGS sequence"/>
</dbReference>
<accession>A0ABT0IDY4</accession>
<proteinExistence type="inferred from homology"/>
<dbReference type="Pfam" id="PF06386">
    <property type="entry name" value="GvpL_GvpF"/>
    <property type="match status" value="1"/>
</dbReference>
<evidence type="ECO:0000256" key="2">
    <source>
        <dbReference type="ARBA" id="ARBA00035108"/>
    </source>
</evidence>
<comment type="caution">
    <text evidence="5">The sequence shown here is derived from an EMBL/GenBank/DDBJ whole genome shotgun (WGS) entry which is preliminary data.</text>
</comment>
<gene>
    <name evidence="5" type="ORF">M1O15_19500</name>
</gene>
<sequence>MSTELVYVYGVAAAGPGLAQTVPTLQGVGGARVRLIEDGGLAAVAGPVAAADFEEAALAARLEDLRWLEAVARAHHAVVDAVAAAGPVLPLRLATVYRDEDGVRALLADGRDLFASRLAQLAGHVEWGVKVHLVPPPAPPPSAPAPDPSARPAPVAHASGPEAPTPGRRPSPTDGPGTVGPGRAYLRTRGHERRSREDAHRAASAAVEHVRRTAAAHAAERVNHRVQQGPLAEGGAENLANDAYLVPSERCAAFLTEVRRAAEQEPAVRVEVTGPWAPYSFAGLDGSGAAAGP</sequence>
<evidence type="ECO:0000313" key="6">
    <source>
        <dbReference type="Proteomes" id="UP001522868"/>
    </source>
</evidence>
<dbReference type="InterPro" id="IPR009430">
    <property type="entry name" value="GvpL/GvpF"/>
</dbReference>
<evidence type="ECO:0000313" key="5">
    <source>
        <dbReference type="EMBL" id="MCK8679538.1"/>
    </source>
</evidence>
<evidence type="ECO:0000256" key="3">
    <source>
        <dbReference type="ARBA" id="ARBA00035643"/>
    </source>
</evidence>
<dbReference type="RefSeq" id="WP_248635240.1">
    <property type="nucleotide sequence ID" value="NZ_JALPTH010000019.1"/>
</dbReference>
<protein>
    <submittedName>
        <fullName evidence="5">GvpL/GvpF family gas vesicle protein</fullName>
    </submittedName>
</protein>
<dbReference type="EMBL" id="JALPTH010000019">
    <property type="protein sequence ID" value="MCK8679538.1"/>
    <property type="molecule type" value="Genomic_DNA"/>
</dbReference>
<dbReference type="PANTHER" id="PTHR36852:SF1">
    <property type="entry name" value="PROTEIN GVPL 2"/>
    <property type="match status" value="1"/>
</dbReference>
<feature type="compositionally biased region" description="Pro residues" evidence="4">
    <location>
        <begin position="138"/>
        <end position="151"/>
    </location>
</feature>
<comment type="subcellular location">
    <subcellularLocation>
        <location evidence="2">Gas vesicle</location>
    </subcellularLocation>
</comment>
<name>A0ABT0IDY4_9ACTN</name>
<comment type="similarity">
    <text evidence="3">Belongs to the gas vesicle GvpF/GvpL family.</text>
</comment>
<organism evidence="5 6">
    <name type="scientific">Streptomyces lichenis</name>
    <dbReference type="NCBI Taxonomy" id="2306967"/>
    <lineage>
        <taxon>Bacteria</taxon>
        <taxon>Bacillati</taxon>
        <taxon>Actinomycetota</taxon>
        <taxon>Actinomycetes</taxon>
        <taxon>Kitasatosporales</taxon>
        <taxon>Streptomycetaceae</taxon>
        <taxon>Streptomyces</taxon>
    </lineage>
</organism>
<reference evidence="5 6" key="1">
    <citation type="submission" date="2022-04" db="EMBL/GenBank/DDBJ databases">
        <title>Streptomyces sp. nov. LCR6-01 isolated from Lichen of Dirinaria sp.</title>
        <authorList>
            <person name="Kanchanasin P."/>
            <person name="Tanasupawat S."/>
            <person name="Phongsopitanun W."/>
        </authorList>
    </citation>
    <scope>NUCLEOTIDE SEQUENCE [LARGE SCALE GENOMIC DNA]</scope>
    <source>
        <strain evidence="5 6">LCR6-01</strain>
    </source>
</reference>